<accession>A0ACC0GCE8</accession>
<evidence type="ECO:0000313" key="2">
    <source>
        <dbReference type="Proteomes" id="UP001060215"/>
    </source>
</evidence>
<sequence length="190" mass="21708">MDSCSSRRRLIPEASRGLRVLLVDEDTSSLRDIASVLDEQFYKVTTIELASVALSMIQRADQFDLVMADTNMRGMDIFTFLSGILLKTDMPVIFMSSNDNMDMARKALIEGACFFFQKPIREQDLINKYKERVIRINCTADDSPIHRTNMIEEASNFLAKVDLMIQWWSSSYIQNWSGCNAIHFSPNAKS</sequence>
<proteinExistence type="predicted"/>
<evidence type="ECO:0000313" key="1">
    <source>
        <dbReference type="EMBL" id="KAI7998803.1"/>
    </source>
</evidence>
<name>A0ACC0GCE8_9ERIC</name>
<dbReference type="EMBL" id="CM045767">
    <property type="protein sequence ID" value="KAI7998803.1"/>
    <property type="molecule type" value="Genomic_DNA"/>
</dbReference>
<keyword evidence="2" id="KW-1185">Reference proteome</keyword>
<organism evidence="1 2">
    <name type="scientific">Camellia lanceoleosa</name>
    <dbReference type="NCBI Taxonomy" id="1840588"/>
    <lineage>
        <taxon>Eukaryota</taxon>
        <taxon>Viridiplantae</taxon>
        <taxon>Streptophyta</taxon>
        <taxon>Embryophyta</taxon>
        <taxon>Tracheophyta</taxon>
        <taxon>Spermatophyta</taxon>
        <taxon>Magnoliopsida</taxon>
        <taxon>eudicotyledons</taxon>
        <taxon>Gunneridae</taxon>
        <taxon>Pentapetalae</taxon>
        <taxon>asterids</taxon>
        <taxon>Ericales</taxon>
        <taxon>Theaceae</taxon>
        <taxon>Camellia</taxon>
    </lineage>
</organism>
<reference evidence="1 2" key="1">
    <citation type="journal article" date="2022" name="Plant J.">
        <title>Chromosome-level genome of Camellia lanceoleosa provides a valuable resource for understanding genome evolution and self-incompatibility.</title>
        <authorList>
            <person name="Gong W."/>
            <person name="Xiao S."/>
            <person name="Wang L."/>
            <person name="Liao Z."/>
            <person name="Chang Y."/>
            <person name="Mo W."/>
            <person name="Hu G."/>
            <person name="Li W."/>
            <person name="Zhao G."/>
            <person name="Zhu H."/>
            <person name="Hu X."/>
            <person name="Ji K."/>
            <person name="Xiang X."/>
            <person name="Song Q."/>
            <person name="Yuan D."/>
            <person name="Jin S."/>
            <person name="Zhang L."/>
        </authorList>
    </citation>
    <scope>NUCLEOTIDE SEQUENCE [LARGE SCALE GENOMIC DNA]</scope>
    <source>
        <strain evidence="1">SQ_2022a</strain>
    </source>
</reference>
<comment type="caution">
    <text evidence="1">The sequence shown here is derived from an EMBL/GenBank/DDBJ whole genome shotgun (WGS) entry which is preliminary data.</text>
</comment>
<dbReference type="Proteomes" id="UP001060215">
    <property type="component" value="Chromosome 10"/>
</dbReference>
<protein>
    <submittedName>
        <fullName evidence="1">Two-component response regulator ORR23</fullName>
    </submittedName>
</protein>
<gene>
    <name evidence="1" type="ORF">LOK49_LG10G00787</name>
</gene>